<dbReference type="InterPro" id="IPR025915">
    <property type="entry name" value="Phage_gp49_66"/>
</dbReference>
<dbReference type="RefSeq" id="YP_009604365.1">
    <property type="nucleotide sequence ID" value="NC_041964.1"/>
</dbReference>
<reference evidence="1" key="1">
    <citation type="journal article" date="2016" name="Genome Announc.">
        <title>Complete Genome Sequences of Broad-Host-Range Pseudomonas aeruginosa Bacteriophages phiR18 and phiS12-1.</title>
        <authorList>
            <person name="Furusawa T."/>
            <person name="Iwano H."/>
            <person name="Higuchi H."/>
            <person name="Usui M."/>
            <person name="Maruyama F."/>
            <person name="Nakagawa I."/>
            <person name="Yokota H."/>
            <person name="Tamura Y."/>
        </authorList>
    </citation>
    <scope>NUCLEOTIDE SEQUENCE [LARGE SCALE GENOMIC DNA]</scope>
</reference>
<dbReference type="GeneID" id="40080259"/>
<accession>A0A0S3UFT8</accession>
<name>A0A0S3UFT8_9CAUD</name>
<dbReference type="KEGG" id="vg:40080259"/>
<sequence>MSIESESKTEQEMKAKGLTAPRIPSSYIQSLFDRVVVRCHVVEGTTTTVAVALLDGEFTLATAISACVDPNNFNREIGERIATGKALDQARDKLWELAGFRAWMDVRLEPNGLTSPVQE</sequence>
<dbReference type="Pfam" id="PF13876">
    <property type="entry name" value="Phage_gp49_66"/>
    <property type="match status" value="1"/>
</dbReference>
<protein>
    <submittedName>
        <fullName evidence="1">Uncharacterized protein</fullName>
    </submittedName>
</protein>
<proteinExistence type="predicted"/>
<evidence type="ECO:0000313" key="2">
    <source>
        <dbReference type="Proteomes" id="UP000221614"/>
    </source>
</evidence>
<organism evidence="1 2">
    <name type="scientific">Pseudomonas phage phiR18</name>
    <dbReference type="NCBI Taxonomy" id="1752027"/>
    <lineage>
        <taxon>Viruses</taxon>
        <taxon>Duplodnaviria</taxon>
        <taxon>Heunggongvirae</taxon>
        <taxon>Uroviricota</taxon>
        <taxon>Caudoviricetes</taxon>
        <taxon>Kochitakasuvirus</taxon>
        <taxon>Kochitakasuvirus R18</taxon>
    </lineage>
</organism>
<evidence type="ECO:0000313" key="1">
    <source>
        <dbReference type="EMBL" id="BAU16393.1"/>
    </source>
</evidence>
<keyword evidence="2" id="KW-1185">Reference proteome</keyword>
<dbReference type="EMBL" id="LC102729">
    <property type="protein sequence ID" value="BAU16393.1"/>
    <property type="molecule type" value="Genomic_DNA"/>
</dbReference>
<dbReference type="Proteomes" id="UP000221614">
    <property type="component" value="Segment"/>
</dbReference>